<evidence type="ECO:0000256" key="1">
    <source>
        <dbReference type="ARBA" id="ARBA00007119"/>
    </source>
</evidence>
<feature type="compositionally biased region" description="Basic and acidic residues" evidence="6">
    <location>
        <begin position="451"/>
        <end position="465"/>
    </location>
</feature>
<keyword evidence="5" id="KW-0560">Oxidoreductase</keyword>
<proteinExistence type="inferred from homology"/>
<keyword evidence="5" id="KW-0223">Dioxygenase</keyword>
<organism evidence="7 8">
    <name type="scientific">Zygosaccharomyces bailii (strain CLIB 213 / ATCC 58445 / CBS 680 / BCRC 21525 / NBRC 1098 / NCYC 1416 / NRRL Y-2227)</name>
    <dbReference type="NCBI Taxonomy" id="1333698"/>
    <lineage>
        <taxon>Eukaryota</taxon>
        <taxon>Fungi</taxon>
        <taxon>Dikarya</taxon>
        <taxon>Ascomycota</taxon>
        <taxon>Saccharomycotina</taxon>
        <taxon>Saccharomycetes</taxon>
        <taxon>Saccharomycetales</taxon>
        <taxon>Saccharomycetaceae</taxon>
        <taxon>Zygosaccharomyces</taxon>
    </lineage>
</organism>
<dbReference type="OrthoDB" id="540174at2759"/>
<evidence type="ECO:0000313" key="7">
    <source>
        <dbReference type="EMBL" id="CDF90244.1"/>
    </source>
</evidence>
<dbReference type="GO" id="GO:0046872">
    <property type="term" value="F:metal ion binding"/>
    <property type="evidence" value="ECO:0007669"/>
    <property type="project" value="UniProtKB-UniRule"/>
</dbReference>
<dbReference type="SUPFAM" id="SSF140959">
    <property type="entry name" value="Indolic compounds 2,3-dioxygenase-like"/>
    <property type="match status" value="1"/>
</dbReference>
<reference evidence="8" key="1">
    <citation type="journal article" date="2013" name="Genome Announc.">
        <title>Genome sequence of the food spoilage yeast Zygosaccharomyces bailii CLIB 213(T).</title>
        <authorList>
            <person name="Galeote V."/>
            <person name="Bigey F."/>
            <person name="Devillers H."/>
            <person name="Neuveglise C."/>
            <person name="Dequin S."/>
        </authorList>
    </citation>
    <scope>NUCLEOTIDE SEQUENCE [LARGE SCALE GENOMIC DNA]</scope>
    <source>
        <strain evidence="8">CLIB 213 / ATCC 58445 / CBS 680 / CCRC 21525 / NBRC 1098 / NCYC 1416 / NRRL Y-2227</strain>
    </source>
</reference>
<dbReference type="AlphaFoldDB" id="A0A8J2T8I6"/>
<feature type="binding site" description="proximal binding residue" evidence="4">
    <location>
        <position position="366"/>
    </location>
    <ligand>
        <name>heme b</name>
        <dbReference type="ChEBI" id="CHEBI:60344"/>
    </ligand>
    <ligandPart>
        <name>Fe</name>
        <dbReference type="ChEBI" id="CHEBI:18248"/>
    </ligandPart>
</feature>
<keyword evidence="8" id="KW-1185">Reference proteome</keyword>
<accession>A0A8J2T8I6</accession>
<comment type="function">
    <text evidence="5">Produces N-formyl-kynurenine through the oxidation of tryptophan.</text>
</comment>
<feature type="region of interest" description="Disordered" evidence="6">
    <location>
        <begin position="446"/>
        <end position="465"/>
    </location>
</feature>
<dbReference type="GO" id="GO:0019441">
    <property type="term" value="P:L-tryptophan catabolic process to kynurenine"/>
    <property type="evidence" value="ECO:0007669"/>
    <property type="project" value="UniProtKB-UniRule"/>
</dbReference>
<evidence type="ECO:0000256" key="3">
    <source>
        <dbReference type="ARBA" id="ARBA00023004"/>
    </source>
</evidence>
<comment type="catalytic activity">
    <reaction evidence="5">
        <text>L-tryptophan + O2 = N-formyl-L-kynurenine</text>
        <dbReference type="Rhea" id="RHEA:24536"/>
        <dbReference type="ChEBI" id="CHEBI:15379"/>
        <dbReference type="ChEBI" id="CHEBI:57912"/>
        <dbReference type="ChEBI" id="CHEBI:58629"/>
    </reaction>
</comment>
<keyword evidence="2 4" id="KW-0479">Metal-binding</keyword>
<dbReference type="GO" id="GO:0034354">
    <property type="term" value="P:'de novo' NAD+ biosynthetic process from L-tryptophan"/>
    <property type="evidence" value="ECO:0007669"/>
    <property type="project" value="TreeGrafter"/>
</dbReference>
<keyword evidence="3 4" id="KW-0408">Iron</keyword>
<comment type="similarity">
    <text evidence="1 5">Belongs to the indoleamine 2,3-dioxygenase family.</text>
</comment>
<dbReference type="PANTHER" id="PTHR28657">
    <property type="entry name" value="INDOLEAMINE 2,3-DIOXYGENASE"/>
    <property type="match status" value="1"/>
</dbReference>
<dbReference type="PANTHER" id="PTHR28657:SF5">
    <property type="entry name" value="INDOLEAMINE 2,3-DIOXYGENASE"/>
    <property type="match status" value="1"/>
</dbReference>
<evidence type="ECO:0000256" key="6">
    <source>
        <dbReference type="SAM" id="MobiDB-lite"/>
    </source>
</evidence>
<evidence type="ECO:0000313" key="8">
    <source>
        <dbReference type="Proteomes" id="UP000019375"/>
    </source>
</evidence>
<dbReference type="EC" id="1.13.11.52" evidence="5"/>
<gene>
    <name evidence="7" type="ORF">BN860_04082g</name>
</gene>
<sequence>MVEETPLPTLAEYGLSENAGFLPQELPVSRLSDEYYRQWETIANNLPSLILTRKIRLVVDRLPVLNVKPELLNNLPELRRAYSVLCFITNAYVWGYDEPCDTLPDSVAKPLLEISEKLGLAPLSTYASLVLWNFKPVIDDTNLIDNVMDLSNLTTINTFTGGMDESWFYLVSVIFEKEGSTCVTSGLNAIQAARDNDSGKLVQELENLAQTIDKLGTLLMKMSEMCDPHIFYYRIRPFLAGWRNMADAGLPNGVKYGSTGSFQVFAGGSNAQSSLIQTLDILLGVEHFPFGKQKTNQGKTISAKSNQNNFLNEMRHYMPREHCKFLEHLSLVSNIRDYVLSNQNNQKVSLAYDACLAMLKSFRDKHIQIVTRYIILQAGKKSSDSKLKVLKSGLAKTQGKKEQRGTGGTALIPFLKQCRDETGSSAASEWGKKVLSTAVMSIKSNSSITGIRKEREHEDSEQDTKRVKLGLAGEWDISDDSVEESGVGRMAGHW</sequence>
<dbReference type="Gene3D" id="1.20.58.480">
    <property type="match status" value="1"/>
</dbReference>
<dbReference type="InterPro" id="IPR000898">
    <property type="entry name" value="Indolamine_dOase"/>
</dbReference>
<dbReference type="GO" id="GO:0033754">
    <property type="term" value="F:indoleamine 2,3-dioxygenase activity"/>
    <property type="evidence" value="ECO:0007669"/>
    <property type="project" value="UniProtKB-EC"/>
</dbReference>
<dbReference type="InterPro" id="IPR037217">
    <property type="entry name" value="Trp/Indoleamine_2_3_dOase-like"/>
</dbReference>
<dbReference type="Proteomes" id="UP000019375">
    <property type="component" value="Unassembled WGS sequence"/>
</dbReference>
<dbReference type="PROSITE" id="PS00876">
    <property type="entry name" value="IDO_1"/>
    <property type="match status" value="1"/>
</dbReference>
<evidence type="ECO:0000256" key="4">
    <source>
        <dbReference type="PIRSR" id="PIRSR600898-1"/>
    </source>
</evidence>
<keyword evidence="4 5" id="KW-0349">Heme</keyword>
<evidence type="ECO:0000256" key="5">
    <source>
        <dbReference type="RuleBase" id="RU369119"/>
    </source>
</evidence>
<dbReference type="EMBL" id="HG316459">
    <property type="protein sequence ID" value="CDF90244.1"/>
    <property type="molecule type" value="Genomic_DNA"/>
</dbReference>
<evidence type="ECO:0000256" key="2">
    <source>
        <dbReference type="ARBA" id="ARBA00022723"/>
    </source>
</evidence>
<protein>
    <recommendedName>
        <fullName evidence="5">Indoleamine 2,3-dioxygenase</fullName>
        <ecNumber evidence="5">1.13.11.52</ecNumber>
    </recommendedName>
</protein>
<name>A0A8J2T8I6_ZYGB2</name>
<dbReference type="GO" id="GO:0005737">
    <property type="term" value="C:cytoplasm"/>
    <property type="evidence" value="ECO:0007669"/>
    <property type="project" value="TreeGrafter"/>
</dbReference>
<dbReference type="Pfam" id="PF01231">
    <property type="entry name" value="IDO"/>
    <property type="match status" value="1"/>
</dbReference>
<dbReference type="FunFam" id="1.20.58.480:FF:000004">
    <property type="entry name" value="Indoleamine 2,3-dioxygenase subfamily"/>
    <property type="match status" value="1"/>
</dbReference>
<dbReference type="GO" id="GO:0020037">
    <property type="term" value="F:heme binding"/>
    <property type="evidence" value="ECO:0007669"/>
    <property type="project" value="UniProtKB-UniRule"/>
</dbReference>